<dbReference type="EMBL" id="PVWG01000011">
    <property type="protein sequence ID" value="PSB19333.1"/>
    <property type="molecule type" value="Genomic_DNA"/>
</dbReference>
<dbReference type="PANTHER" id="PTHR43685">
    <property type="entry name" value="GLYCOSYLTRANSFERASE"/>
    <property type="match status" value="1"/>
</dbReference>
<proteinExistence type="predicted"/>
<evidence type="ECO:0000313" key="3">
    <source>
        <dbReference type="Proteomes" id="UP000238634"/>
    </source>
</evidence>
<dbReference type="GO" id="GO:0016740">
    <property type="term" value="F:transferase activity"/>
    <property type="evidence" value="ECO:0007669"/>
    <property type="project" value="UniProtKB-KW"/>
</dbReference>
<comment type="caution">
    <text evidence="2">The sequence shown here is derived from an EMBL/GenBank/DDBJ whole genome shotgun (WGS) entry which is preliminary data.</text>
</comment>
<evidence type="ECO:0000259" key="1">
    <source>
        <dbReference type="Pfam" id="PF00535"/>
    </source>
</evidence>
<dbReference type="SUPFAM" id="SSF53448">
    <property type="entry name" value="Nucleotide-diphospho-sugar transferases"/>
    <property type="match status" value="1"/>
</dbReference>
<accession>A0A2T1DFU4</accession>
<dbReference type="InterPro" id="IPR001173">
    <property type="entry name" value="Glyco_trans_2-like"/>
</dbReference>
<dbReference type="OrthoDB" id="455644at2"/>
<dbReference type="Gene3D" id="3.90.550.10">
    <property type="entry name" value="Spore Coat Polysaccharide Biosynthesis Protein SpsA, Chain A"/>
    <property type="match status" value="1"/>
</dbReference>
<dbReference type="InterPro" id="IPR029044">
    <property type="entry name" value="Nucleotide-diphossugar_trans"/>
</dbReference>
<dbReference type="InterPro" id="IPR050834">
    <property type="entry name" value="Glycosyltransf_2"/>
</dbReference>
<dbReference type="Proteomes" id="UP000238634">
    <property type="component" value="Unassembled WGS sequence"/>
</dbReference>
<dbReference type="AlphaFoldDB" id="A0A2T1DFU4"/>
<reference evidence="2 3" key="1">
    <citation type="submission" date="2018-02" db="EMBL/GenBank/DDBJ databases">
        <authorList>
            <person name="Cohen D.B."/>
            <person name="Kent A.D."/>
        </authorList>
    </citation>
    <scope>NUCLEOTIDE SEQUENCE [LARGE SCALE GENOMIC DNA]</scope>
    <source>
        <strain evidence="2 3">ULC007</strain>
    </source>
</reference>
<gene>
    <name evidence="2" type="ORF">C7B65_12270</name>
</gene>
<protein>
    <submittedName>
        <fullName evidence="2">Glycosyltransferase family 2 protein</fullName>
    </submittedName>
</protein>
<name>A0A2T1DFU4_9CYAN</name>
<dbReference type="CDD" id="cd00761">
    <property type="entry name" value="Glyco_tranf_GTA_type"/>
    <property type="match status" value="1"/>
</dbReference>
<dbReference type="RefSeq" id="WP_073071435.1">
    <property type="nucleotide sequence ID" value="NZ_MPPI01000011.1"/>
</dbReference>
<keyword evidence="2" id="KW-0808">Transferase</keyword>
<dbReference type="PANTHER" id="PTHR43685:SF2">
    <property type="entry name" value="GLYCOSYLTRANSFERASE 2-LIKE DOMAIN-CONTAINING PROTEIN"/>
    <property type="match status" value="1"/>
</dbReference>
<organism evidence="2 3">
    <name type="scientific">Phormidesmis priestleyi ULC007</name>
    <dbReference type="NCBI Taxonomy" id="1920490"/>
    <lineage>
        <taxon>Bacteria</taxon>
        <taxon>Bacillati</taxon>
        <taxon>Cyanobacteriota</taxon>
        <taxon>Cyanophyceae</taxon>
        <taxon>Leptolyngbyales</taxon>
        <taxon>Leptolyngbyaceae</taxon>
        <taxon>Phormidesmis</taxon>
    </lineage>
</organism>
<sequence>MKKVSVIIPVYQVESYIADTVLSVLEQTYQNFELLLVDDGSPDRSVEVCKQFTDPRIKMIHQINRGLAGARNTGIRHAQGDYLALLDGDDLWLPNKLEKHIDHLEKFPNVGVSFSRSEFIDEAGTSLGTYTKPKLQQIEPSDLLIDNPIGNGSAAILRRETMAAIAFKGNLNGSEETFYFDEGFRQAEDLDCWLRVAIQTEWQIAGIPDALTLYRVNSGGLSANLLNQLDFLEKVIEKTRTYAPELMDQWEKPARAYSLRYLARSAVRMKSGSTATNLMHRALSNYWQMILEQPRRTLMTLGAAYVLKLLPQCFYEQVEELMVKRTKTN</sequence>
<dbReference type="STRING" id="1920490.GCA_001895925_04557"/>
<reference evidence="2 3" key="2">
    <citation type="submission" date="2018-03" db="EMBL/GenBank/DDBJ databases">
        <title>The ancient ancestry and fast evolution of plastids.</title>
        <authorList>
            <person name="Moore K.R."/>
            <person name="Magnabosco C."/>
            <person name="Momper L."/>
            <person name="Gold D.A."/>
            <person name="Bosak T."/>
            <person name="Fournier G.P."/>
        </authorList>
    </citation>
    <scope>NUCLEOTIDE SEQUENCE [LARGE SCALE GENOMIC DNA]</scope>
    <source>
        <strain evidence="2 3">ULC007</strain>
    </source>
</reference>
<keyword evidence="3" id="KW-1185">Reference proteome</keyword>
<feature type="domain" description="Glycosyltransferase 2-like" evidence="1">
    <location>
        <begin position="5"/>
        <end position="160"/>
    </location>
</feature>
<dbReference type="Pfam" id="PF00535">
    <property type="entry name" value="Glycos_transf_2"/>
    <property type="match status" value="1"/>
</dbReference>
<evidence type="ECO:0000313" key="2">
    <source>
        <dbReference type="EMBL" id="PSB19333.1"/>
    </source>
</evidence>